<gene>
    <name evidence="3" type="ORF">H5P27_08565</name>
</gene>
<evidence type="ECO:0000259" key="1">
    <source>
        <dbReference type="Pfam" id="PF07944"/>
    </source>
</evidence>
<dbReference type="PANTHER" id="PTHR31151:SF0">
    <property type="entry name" value="PROLINE-TRNA LIGASE (DUF1680)"/>
    <property type="match status" value="1"/>
</dbReference>
<dbReference type="RefSeq" id="WP_185659978.1">
    <property type="nucleotide sequence ID" value="NZ_CAWPOO010000007.1"/>
</dbReference>
<dbReference type="InterPro" id="IPR012878">
    <property type="entry name" value="Beta-AFase-like_GH127_cat"/>
</dbReference>
<dbReference type="GO" id="GO:0016787">
    <property type="term" value="F:hydrolase activity"/>
    <property type="evidence" value="ECO:0007669"/>
    <property type="project" value="UniProtKB-KW"/>
</dbReference>
<keyword evidence="3" id="KW-0378">Hydrolase</keyword>
<dbReference type="EMBL" id="JACHVC010000007">
    <property type="protein sequence ID" value="MBC2606096.1"/>
    <property type="molecule type" value="Genomic_DNA"/>
</dbReference>
<accession>A0A7X1E8B6</accession>
<dbReference type="Pfam" id="PF20736">
    <property type="entry name" value="Glyco_hydro127M"/>
    <property type="match status" value="1"/>
</dbReference>
<dbReference type="InterPro" id="IPR049046">
    <property type="entry name" value="Beta-AFase-like_GH127_middle"/>
</dbReference>
<dbReference type="SUPFAM" id="SSF48208">
    <property type="entry name" value="Six-hairpin glycosidases"/>
    <property type="match status" value="1"/>
</dbReference>
<protein>
    <submittedName>
        <fullName evidence="3">Glycoside hydrolase family 127 protein</fullName>
    </submittedName>
</protein>
<dbReference type="AlphaFoldDB" id="A0A7X1E8B6"/>
<sequence length="614" mass="69385">MIQINSVSEDPGEQKLEISSELPKPRLTSSSLGEVSLLPGLFQERRELTKAYLLRLGTRNLLQNHMLEAGIRIDDPSEKLHQGWEAPHYQLRGHFAGHWLSAATHYAAVDHDPLMAARAREVVEQLEHCQELNGGQWVASIPEEYFAYLVDGRPIWSPQYTLHKTLMGLFDAYRFSGDEEALAVLDKASIWFDDWTRRMIDEGHGKAVYGGECAGMLELWADLYAVTGNERYLKLASRYAMPDLFRRLLEGEDALTNDHANASVPWIQGAARLYEVTGDERYREVVEAFWKQGVEDRGMFATTGSNAGEFWIPPQQFGRFLGSRTQEHCTVYNMIRVADYLYRWTGEARYADYIERALYNGILAQQNPHTGMIAYFLPNEPGSKKVWGTETHDFWCCHGTLVQAQSMYEDLVYYISDEGVTVGQFLASEAAFGASGNEIRIRQMVDTSDRGQNFVRTDELTRFVVELAVESESTDPWVLKIRQPSWAIGKAEITIDGVPVKAGLSDDGSLKIERKWTESTVRVAFSKRLVLEPLPGGENRFALLDGPVVLAALTESEPSLSLDSIVSKYEHQYVSGRDWQSGHYLAKTKEGSVSLVPIYEIADEAYTTYFHGEE</sequence>
<evidence type="ECO:0000313" key="4">
    <source>
        <dbReference type="Proteomes" id="UP000526501"/>
    </source>
</evidence>
<dbReference type="Pfam" id="PF07944">
    <property type="entry name" value="Beta-AFase-like_GH127_cat"/>
    <property type="match status" value="1"/>
</dbReference>
<feature type="domain" description="Non-reducing end beta-L-arabinofuranosidase-like GH127 catalytic" evidence="1">
    <location>
        <begin position="34"/>
        <end position="407"/>
    </location>
</feature>
<reference evidence="3 4" key="1">
    <citation type="submission" date="2020-07" db="EMBL/GenBank/DDBJ databases">
        <authorList>
            <person name="Feng X."/>
        </authorList>
    </citation>
    <scope>NUCLEOTIDE SEQUENCE [LARGE SCALE GENOMIC DNA]</scope>
    <source>
        <strain evidence="3 4">JCM23202</strain>
    </source>
</reference>
<dbReference type="InterPro" id="IPR008928">
    <property type="entry name" value="6-hairpin_glycosidase_sf"/>
</dbReference>
<comment type="caution">
    <text evidence="3">The sequence shown here is derived from an EMBL/GenBank/DDBJ whole genome shotgun (WGS) entry which is preliminary data.</text>
</comment>
<feature type="domain" description="Non-reducing end beta-L-arabinofuranosidase-like GH127 middle" evidence="2">
    <location>
        <begin position="420"/>
        <end position="519"/>
    </location>
</feature>
<dbReference type="GO" id="GO:0005975">
    <property type="term" value="P:carbohydrate metabolic process"/>
    <property type="evidence" value="ECO:0007669"/>
    <property type="project" value="InterPro"/>
</dbReference>
<proteinExistence type="predicted"/>
<evidence type="ECO:0000313" key="3">
    <source>
        <dbReference type="EMBL" id="MBC2606096.1"/>
    </source>
</evidence>
<dbReference type="PANTHER" id="PTHR31151">
    <property type="entry name" value="PROLINE-TRNA LIGASE (DUF1680)"/>
    <property type="match status" value="1"/>
</dbReference>
<keyword evidence="4" id="KW-1185">Reference proteome</keyword>
<name>A0A7X1E8B6_9BACT</name>
<dbReference type="Proteomes" id="UP000526501">
    <property type="component" value="Unassembled WGS sequence"/>
</dbReference>
<dbReference type="Gene3D" id="1.50.10.20">
    <property type="match status" value="1"/>
</dbReference>
<organism evidence="3 4">
    <name type="scientific">Pelagicoccus albus</name>
    <dbReference type="NCBI Taxonomy" id="415222"/>
    <lineage>
        <taxon>Bacteria</taxon>
        <taxon>Pseudomonadati</taxon>
        <taxon>Verrucomicrobiota</taxon>
        <taxon>Opitutia</taxon>
        <taxon>Puniceicoccales</taxon>
        <taxon>Pelagicoccaceae</taxon>
        <taxon>Pelagicoccus</taxon>
    </lineage>
</organism>
<evidence type="ECO:0000259" key="2">
    <source>
        <dbReference type="Pfam" id="PF20736"/>
    </source>
</evidence>